<dbReference type="EMBL" id="RSFA01000084">
    <property type="protein sequence ID" value="RSD30097.1"/>
    <property type="molecule type" value="Genomic_DNA"/>
</dbReference>
<evidence type="ECO:0000313" key="2">
    <source>
        <dbReference type="Proteomes" id="UP000269041"/>
    </source>
</evidence>
<dbReference type="RefSeq" id="WP_125322675.1">
    <property type="nucleotide sequence ID" value="NZ_AP024890.1"/>
</dbReference>
<dbReference type="OrthoDB" id="5892361at2"/>
<name>A0A3R9EB78_9VIBR</name>
<accession>A0A3R9EB78</accession>
<sequence length="147" mass="17251">MERDYTLSYLENTSRDELQELSLKMLNRLIDDNSMSEIFTFETDETASEDKLFQAQFDAMLRMNAIALSQLPALFNDSEQPIQNTKRMQRLLLWHFYAISFKLERTINLAVHCEHVETILEEAPENAIEWVTSLTDLLRQYALIANK</sequence>
<reference evidence="1 2" key="1">
    <citation type="submission" date="2018-12" db="EMBL/GenBank/DDBJ databases">
        <title>Genomic taxonomy of the Vibrionaceae family.</title>
        <authorList>
            <person name="Gomez-Gil B."/>
            <person name="Enciso-Ibarra K."/>
        </authorList>
    </citation>
    <scope>NUCLEOTIDE SEQUENCE [LARGE SCALE GENOMIC DNA]</scope>
    <source>
        <strain evidence="1 2">CAIM 594</strain>
    </source>
</reference>
<evidence type="ECO:0000313" key="1">
    <source>
        <dbReference type="EMBL" id="RSD30097.1"/>
    </source>
</evidence>
<dbReference type="AlphaFoldDB" id="A0A3R9EB78"/>
<keyword evidence="2" id="KW-1185">Reference proteome</keyword>
<organism evidence="1 2">
    <name type="scientific">Vibrio pectenicida</name>
    <dbReference type="NCBI Taxonomy" id="62763"/>
    <lineage>
        <taxon>Bacteria</taxon>
        <taxon>Pseudomonadati</taxon>
        <taxon>Pseudomonadota</taxon>
        <taxon>Gammaproteobacteria</taxon>
        <taxon>Vibrionales</taxon>
        <taxon>Vibrionaceae</taxon>
        <taxon>Vibrio</taxon>
    </lineage>
</organism>
<comment type="caution">
    <text evidence="1">The sequence shown here is derived from an EMBL/GenBank/DDBJ whole genome shotgun (WGS) entry which is preliminary data.</text>
</comment>
<gene>
    <name evidence="1" type="ORF">EJA03_15700</name>
</gene>
<protein>
    <submittedName>
        <fullName evidence="1">Exoribonuclease R</fullName>
    </submittedName>
</protein>
<proteinExistence type="predicted"/>
<dbReference type="Proteomes" id="UP000269041">
    <property type="component" value="Unassembled WGS sequence"/>
</dbReference>